<accession>A0ABR1SEH9</accession>
<protein>
    <submittedName>
        <fullName evidence="2">Transferase family protein</fullName>
    </submittedName>
</protein>
<evidence type="ECO:0000313" key="3">
    <source>
        <dbReference type="Proteomes" id="UP001444661"/>
    </source>
</evidence>
<organism evidence="2 3">
    <name type="scientific">Apiospora rasikravindrae</name>
    <dbReference type="NCBI Taxonomy" id="990691"/>
    <lineage>
        <taxon>Eukaryota</taxon>
        <taxon>Fungi</taxon>
        <taxon>Dikarya</taxon>
        <taxon>Ascomycota</taxon>
        <taxon>Pezizomycotina</taxon>
        <taxon>Sordariomycetes</taxon>
        <taxon>Xylariomycetidae</taxon>
        <taxon>Amphisphaeriales</taxon>
        <taxon>Apiosporaceae</taxon>
        <taxon>Apiospora</taxon>
    </lineage>
</organism>
<dbReference type="EMBL" id="JAQQWK010000010">
    <property type="protein sequence ID" value="KAK8029820.1"/>
    <property type="molecule type" value="Genomic_DNA"/>
</dbReference>
<comment type="caution">
    <text evidence="2">The sequence shown here is derived from an EMBL/GenBank/DDBJ whole genome shotgun (WGS) entry which is preliminary data.</text>
</comment>
<proteinExistence type="predicted"/>
<keyword evidence="2" id="KW-0808">Transferase</keyword>
<keyword evidence="3" id="KW-1185">Reference proteome</keyword>
<reference evidence="2 3" key="1">
    <citation type="submission" date="2023-01" db="EMBL/GenBank/DDBJ databases">
        <title>Analysis of 21 Apiospora genomes using comparative genomics revels a genus with tremendous synthesis potential of carbohydrate active enzymes and secondary metabolites.</title>
        <authorList>
            <person name="Sorensen T."/>
        </authorList>
    </citation>
    <scope>NUCLEOTIDE SEQUENCE [LARGE SCALE GENOMIC DNA]</scope>
    <source>
        <strain evidence="2 3">CBS 33761</strain>
    </source>
</reference>
<keyword evidence="1" id="KW-0812">Transmembrane</keyword>
<dbReference type="Proteomes" id="UP001444661">
    <property type="component" value="Unassembled WGS sequence"/>
</dbReference>
<dbReference type="GO" id="GO:0016740">
    <property type="term" value="F:transferase activity"/>
    <property type="evidence" value="ECO:0007669"/>
    <property type="project" value="UniProtKB-KW"/>
</dbReference>
<keyword evidence="1" id="KW-1133">Transmembrane helix</keyword>
<gene>
    <name evidence="2" type="ORF">PG993_011111</name>
</gene>
<feature type="transmembrane region" description="Helical" evidence="1">
    <location>
        <begin position="107"/>
        <end position="128"/>
    </location>
</feature>
<sequence>MCFSHLGLDSSSTPKTEPVAFNPDLLDAKATGGINADETDVAILRWAESLPMHRSVEALPISVARRVREILIEAFLSQRHILVTAWARGGIYDVDFGFRSRILYADAVLPVMDGAAAVVFGIGVFFVYE</sequence>
<keyword evidence="1" id="KW-0472">Membrane</keyword>
<evidence type="ECO:0000313" key="2">
    <source>
        <dbReference type="EMBL" id="KAK8029820.1"/>
    </source>
</evidence>
<name>A0ABR1SEH9_9PEZI</name>
<evidence type="ECO:0000256" key="1">
    <source>
        <dbReference type="SAM" id="Phobius"/>
    </source>
</evidence>